<feature type="signal peptide" evidence="1">
    <location>
        <begin position="1"/>
        <end position="21"/>
    </location>
</feature>
<dbReference type="AlphaFoldDB" id="A0A0E9RNA5"/>
<sequence>MTWFPHLVLLLACVPHHPSLAHCLCPVLTAYLQSAV</sequence>
<name>A0A0E9RNA5_ANGAN</name>
<organism evidence="2">
    <name type="scientific">Anguilla anguilla</name>
    <name type="common">European freshwater eel</name>
    <name type="synonym">Muraena anguilla</name>
    <dbReference type="NCBI Taxonomy" id="7936"/>
    <lineage>
        <taxon>Eukaryota</taxon>
        <taxon>Metazoa</taxon>
        <taxon>Chordata</taxon>
        <taxon>Craniata</taxon>
        <taxon>Vertebrata</taxon>
        <taxon>Euteleostomi</taxon>
        <taxon>Actinopterygii</taxon>
        <taxon>Neopterygii</taxon>
        <taxon>Teleostei</taxon>
        <taxon>Anguilliformes</taxon>
        <taxon>Anguillidae</taxon>
        <taxon>Anguilla</taxon>
    </lineage>
</organism>
<proteinExistence type="predicted"/>
<dbReference type="EMBL" id="GBXM01077926">
    <property type="protein sequence ID" value="JAH30651.1"/>
    <property type="molecule type" value="Transcribed_RNA"/>
</dbReference>
<protein>
    <submittedName>
        <fullName evidence="2">Uncharacterized protein</fullName>
    </submittedName>
</protein>
<keyword evidence="1" id="KW-0732">Signal</keyword>
<reference evidence="2" key="1">
    <citation type="submission" date="2014-11" db="EMBL/GenBank/DDBJ databases">
        <authorList>
            <person name="Amaro Gonzalez C."/>
        </authorList>
    </citation>
    <scope>NUCLEOTIDE SEQUENCE</scope>
</reference>
<feature type="chain" id="PRO_5002432475" evidence="1">
    <location>
        <begin position="22"/>
        <end position="36"/>
    </location>
</feature>
<accession>A0A0E9RNA5</accession>
<evidence type="ECO:0000313" key="2">
    <source>
        <dbReference type="EMBL" id="JAH30651.1"/>
    </source>
</evidence>
<reference evidence="2" key="2">
    <citation type="journal article" date="2015" name="Fish Shellfish Immunol.">
        <title>Early steps in the European eel (Anguilla anguilla)-Vibrio vulnificus interaction in the gills: Role of the RtxA13 toxin.</title>
        <authorList>
            <person name="Callol A."/>
            <person name="Pajuelo D."/>
            <person name="Ebbesson L."/>
            <person name="Teles M."/>
            <person name="MacKenzie S."/>
            <person name="Amaro C."/>
        </authorList>
    </citation>
    <scope>NUCLEOTIDE SEQUENCE</scope>
</reference>
<evidence type="ECO:0000256" key="1">
    <source>
        <dbReference type="SAM" id="SignalP"/>
    </source>
</evidence>